<dbReference type="Proteomes" id="UP000007174">
    <property type="component" value="Unassembled WGS sequence"/>
</dbReference>
<proteinExistence type="predicted"/>
<protein>
    <submittedName>
        <fullName evidence="1">Phosphotransferase</fullName>
    </submittedName>
</protein>
<dbReference type="VEuPathDB" id="FungiDB:CH63R_00243"/>
<dbReference type="HOGENOM" id="CLU_1643582_0_0_1"/>
<dbReference type="AlphaFoldDB" id="H1VWF5"/>
<dbReference type="eggNOG" id="ENOG502SKFN">
    <property type="taxonomic scope" value="Eukaryota"/>
</dbReference>
<evidence type="ECO:0000313" key="1">
    <source>
        <dbReference type="EMBL" id="CCF44567.1"/>
    </source>
</evidence>
<accession>H1VWF5</accession>
<sequence>MLVDPETLRITAVLDLEFTNAMPAQFAEDVPWWLLLQHPAVWVGEGKLEEFLSLFQPRKEQFLRAIERVEATSTLAAAEEEASLSSRMRDSWDNGRFWFNLASRSSFDVDEIYWAVLHQDGVSVGESDSQALQEKEAFLRRKKAQFNEYRREKESDERFDV</sequence>
<gene>
    <name evidence="1" type="ORF">CH063_13920</name>
</gene>
<dbReference type="EMBL" id="CACQ02006991">
    <property type="protein sequence ID" value="CCF44567.1"/>
    <property type="molecule type" value="Genomic_DNA"/>
</dbReference>
<reference evidence="2" key="1">
    <citation type="journal article" date="2012" name="Nat. Genet.">
        <title>Lifestyle transitions in plant pathogenic Colletotrichum fungi deciphered by genome and transcriptome analyses.</title>
        <authorList>
            <person name="O'Connell R.J."/>
            <person name="Thon M.R."/>
            <person name="Hacquard S."/>
            <person name="Amyotte S.G."/>
            <person name="Kleemann J."/>
            <person name="Torres M.F."/>
            <person name="Damm U."/>
            <person name="Buiate E.A."/>
            <person name="Epstein L."/>
            <person name="Alkan N."/>
            <person name="Altmueller J."/>
            <person name="Alvarado-Balderrama L."/>
            <person name="Bauser C.A."/>
            <person name="Becker C."/>
            <person name="Birren B.W."/>
            <person name="Chen Z."/>
            <person name="Choi J."/>
            <person name="Crouch J.A."/>
            <person name="Duvick J.P."/>
            <person name="Farman M.A."/>
            <person name="Gan P."/>
            <person name="Heiman D."/>
            <person name="Henrissat B."/>
            <person name="Howard R.J."/>
            <person name="Kabbage M."/>
            <person name="Koch C."/>
            <person name="Kracher B."/>
            <person name="Kubo Y."/>
            <person name="Law A.D."/>
            <person name="Lebrun M.-H."/>
            <person name="Lee Y.-H."/>
            <person name="Miyara I."/>
            <person name="Moore N."/>
            <person name="Neumann U."/>
            <person name="Nordstroem K."/>
            <person name="Panaccione D.G."/>
            <person name="Panstruga R."/>
            <person name="Place M."/>
            <person name="Proctor R.H."/>
            <person name="Prusky D."/>
            <person name="Rech G."/>
            <person name="Reinhardt R."/>
            <person name="Rollins J.A."/>
            <person name="Rounsley S."/>
            <person name="Schardl C.L."/>
            <person name="Schwartz D.C."/>
            <person name="Shenoy N."/>
            <person name="Shirasu K."/>
            <person name="Sikhakolli U.R."/>
            <person name="Stueber K."/>
            <person name="Sukno S.A."/>
            <person name="Sweigard J.A."/>
            <person name="Takano Y."/>
            <person name="Takahara H."/>
            <person name="Trail F."/>
            <person name="van der Does H.C."/>
            <person name="Voll L.M."/>
            <person name="Will I."/>
            <person name="Young S."/>
            <person name="Zeng Q."/>
            <person name="Zhang J."/>
            <person name="Zhou S."/>
            <person name="Dickman M.B."/>
            <person name="Schulze-Lefert P."/>
            <person name="Ver Loren van Themaat E."/>
            <person name="Ma L.-J."/>
            <person name="Vaillancourt L.J."/>
        </authorList>
    </citation>
    <scope>NUCLEOTIDE SEQUENCE [LARGE SCALE GENOMIC DNA]</scope>
    <source>
        <strain evidence="2">IMI 349063</strain>
    </source>
</reference>
<organism evidence="1 2">
    <name type="scientific">Colletotrichum higginsianum (strain IMI 349063)</name>
    <name type="common">Crucifer anthracnose fungus</name>
    <dbReference type="NCBI Taxonomy" id="759273"/>
    <lineage>
        <taxon>Eukaryota</taxon>
        <taxon>Fungi</taxon>
        <taxon>Dikarya</taxon>
        <taxon>Ascomycota</taxon>
        <taxon>Pezizomycotina</taxon>
        <taxon>Sordariomycetes</taxon>
        <taxon>Hypocreomycetidae</taxon>
        <taxon>Glomerellales</taxon>
        <taxon>Glomerellaceae</taxon>
        <taxon>Colletotrichum</taxon>
        <taxon>Colletotrichum destructivum species complex</taxon>
    </lineage>
</organism>
<evidence type="ECO:0000313" key="2">
    <source>
        <dbReference type="Proteomes" id="UP000007174"/>
    </source>
</evidence>
<name>H1VWF5_COLHI</name>